<comment type="caution">
    <text evidence="1">The sequence shown here is derived from an EMBL/GenBank/DDBJ whole genome shotgun (WGS) entry which is preliminary data.</text>
</comment>
<organism evidence="1 2">
    <name type="scientific">Zizania palustris</name>
    <name type="common">Northern wild rice</name>
    <dbReference type="NCBI Taxonomy" id="103762"/>
    <lineage>
        <taxon>Eukaryota</taxon>
        <taxon>Viridiplantae</taxon>
        <taxon>Streptophyta</taxon>
        <taxon>Embryophyta</taxon>
        <taxon>Tracheophyta</taxon>
        <taxon>Spermatophyta</taxon>
        <taxon>Magnoliopsida</taxon>
        <taxon>Liliopsida</taxon>
        <taxon>Poales</taxon>
        <taxon>Poaceae</taxon>
        <taxon>BOP clade</taxon>
        <taxon>Oryzoideae</taxon>
        <taxon>Oryzeae</taxon>
        <taxon>Zizaniinae</taxon>
        <taxon>Zizania</taxon>
    </lineage>
</organism>
<sequence>MATVVAGSLLHIPALKPAAPGHLASTNLEASSSLDATFRLVARSSSGNGGLTAFPNPNDILVMASTVPSSLSHIDVDHHVPSPARSPASYGLLLLGPCPLVFIFFHG</sequence>
<dbReference type="Proteomes" id="UP000729402">
    <property type="component" value="Unassembled WGS sequence"/>
</dbReference>
<reference evidence="1" key="1">
    <citation type="journal article" date="2021" name="bioRxiv">
        <title>Whole Genome Assembly and Annotation of Northern Wild Rice, Zizania palustris L., Supports a Whole Genome Duplication in the Zizania Genus.</title>
        <authorList>
            <person name="Haas M."/>
            <person name="Kono T."/>
            <person name="Macchietto M."/>
            <person name="Millas R."/>
            <person name="McGilp L."/>
            <person name="Shao M."/>
            <person name="Duquette J."/>
            <person name="Hirsch C.N."/>
            <person name="Kimball J."/>
        </authorList>
    </citation>
    <scope>NUCLEOTIDE SEQUENCE</scope>
    <source>
        <tissue evidence="1">Fresh leaf tissue</tissue>
    </source>
</reference>
<accession>A0A8J5S6T8</accession>
<reference evidence="1" key="2">
    <citation type="submission" date="2021-02" db="EMBL/GenBank/DDBJ databases">
        <authorList>
            <person name="Kimball J.A."/>
            <person name="Haas M.W."/>
            <person name="Macchietto M."/>
            <person name="Kono T."/>
            <person name="Duquette J."/>
            <person name="Shao M."/>
        </authorList>
    </citation>
    <scope>NUCLEOTIDE SEQUENCE</scope>
    <source>
        <tissue evidence="1">Fresh leaf tissue</tissue>
    </source>
</reference>
<dbReference type="AlphaFoldDB" id="A0A8J5S6T8"/>
<gene>
    <name evidence="1" type="ORF">GUJ93_ZPchr0003g18668</name>
</gene>
<name>A0A8J5S6T8_ZIZPA</name>
<evidence type="ECO:0000313" key="2">
    <source>
        <dbReference type="Proteomes" id="UP000729402"/>
    </source>
</evidence>
<evidence type="ECO:0000313" key="1">
    <source>
        <dbReference type="EMBL" id="KAG8061647.1"/>
    </source>
</evidence>
<keyword evidence="2" id="KW-1185">Reference proteome</keyword>
<protein>
    <submittedName>
        <fullName evidence="1">Uncharacterized protein</fullName>
    </submittedName>
</protein>
<proteinExistence type="predicted"/>
<dbReference type="EMBL" id="JAAALK010000286">
    <property type="protein sequence ID" value="KAG8061647.1"/>
    <property type="molecule type" value="Genomic_DNA"/>
</dbReference>